<protein>
    <recommendedName>
        <fullName evidence="4">Cytochrome oxidase complex assembly protein 1</fullName>
    </recommendedName>
</protein>
<dbReference type="EMBL" id="CP042914">
    <property type="protein sequence ID" value="QEG43638.1"/>
    <property type="molecule type" value="Genomic_DNA"/>
</dbReference>
<reference evidence="2 3" key="1">
    <citation type="submission" date="2019-08" db="EMBL/GenBank/DDBJ databases">
        <title>Deep-cultivation of Planctomycetes and their phenomic and genomic characterization uncovers novel biology.</title>
        <authorList>
            <person name="Wiegand S."/>
            <person name="Jogler M."/>
            <person name="Boedeker C."/>
            <person name="Pinto D."/>
            <person name="Vollmers J."/>
            <person name="Rivas-Marin E."/>
            <person name="Kohn T."/>
            <person name="Peeters S.H."/>
            <person name="Heuer A."/>
            <person name="Rast P."/>
            <person name="Oberbeckmann S."/>
            <person name="Bunk B."/>
            <person name="Jeske O."/>
            <person name="Meyerdierks A."/>
            <person name="Storesund J.E."/>
            <person name="Kallscheuer N."/>
            <person name="Luecker S."/>
            <person name="Lage O.M."/>
            <person name="Pohl T."/>
            <person name="Merkel B.J."/>
            <person name="Hornburger P."/>
            <person name="Mueller R.-W."/>
            <person name="Bruemmer F."/>
            <person name="Labrenz M."/>
            <person name="Spormann A.M."/>
            <person name="Op den Camp H."/>
            <person name="Overmann J."/>
            <person name="Amann R."/>
            <person name="Jetten M.S.M."/>
            <person name="Mascher T."/>
            <person name="Medema M.H."/>
            <person name="Devos D.P."/>
            <person name="Kaster A.-K."/>
            <person name="Ovreas L."/>
            <person name="Rohde M."/>
            <person name="Galperin M.Y."/>
            <person name="Jogler C."/>
        </authorList>
    </citation>
    <scope>NUCLEOTIDE SEQUENCE [LARGE SCALE GENOMIC DNA]</scope>
    <source>
        <strain evidence="2 3">UC8</strain>
    </source>
</reference>
<keyword evidence="1" id="KW-1133">Transmembrane helix</keyword>
<evidence type="ECO:0000313" key="2">
    <source>
        <dbReference type="EMBL" id="QEG43638.1"/>
    </source>
</evidence>
<keyword evidence="3" id="KW-1185">Reference proteome</keyword>
<evidence type="ECO:0000313" key="3">
    <source>
        <dbReference type="Proteomes" id="UP000325286"/>
    </source>
</evidence>
<evidence type="ECO:0008006" key="4">
    <source>
        <dbReference type="Google" id="ProtNLM"/>
    </source>
</evidence>
<evidence type="ECO:0000256" key="1">
    <source>
        <dbReference type="SAM" id="Phobius"/>
    </source>
</evidence>
<organism evidence="2 3">
    <name type="scientific">Roseimaritima ulvae</name>
    <dbReference type="NCBI Taxonomy" id="980254"/>
    <lineage>
        <taxon>Bacteria</taxon>
        <taxon>Pseudomonadati</taxon>
        <taxon>Planctomycetota</taxon>
        <taxon>Planctomycetia</taxon>
        <taxon>Pirellulales</taxon>
        <taxon>Pirellulaceae</taxon>
        <taxon>Roseimaritima</taxon>
    </lineage>
</organism>
<feature type="transmembrane region" description="Helical" evidence="1">
    <location>
        <begin position="26"/>
        <end position="49"/>
    </location>
</feature>
<keyword evidence="1" id="KW-0472">Membrane</keyword>
<gene>
    <name evidence="2" type="ORF">UC8_56900</name>
</gene>
<proteinExistence type="predicted"/>
<keyword evidence="1" id="KW-0812">Transmembrane</keyword>
<dbReference type="AlphaFoldDB" id="A0A5B9QX97"/>
<sequence length="139" mass="14539">MQSDGFGPNPNVPPPTSTGSSSALKWVLGILAGLGLLTVLCCGGCFLVAKFGLDAVGTQVAEQVKDDPVIVEHIGNVESVDMEFIKTSQYQQETGDSDVMVFTIRGDKGSGTLKGGKTGPNQMGGFVLEKDGQEYPLSE</sequence>
<dbReference type="Proteomes" id="UP000325286">
    <property type="component" value="Chromosome"/>
</dbReference>
<name>A0A5B9QX97_9BACT</name>
<dbReference type="KEGG" id="rul:UC8_56900"/>
<accession>A0A5B9QX97</accession>